<evidence type="ECO:0000256" key="2">
    <source>
        <dbReference type="ARBA" id="ARBA00022737"/>
    </source>
</evidence>
<keyword evidence="2" id="KW-0677">Repeat</keyword>
<gene>
    <name evidence="3" type="ORF">CWI70_03925</name>
</gene>
<evidence type="ECO:0000256" key="1">
    <source>
        <dbReference type="ARBA" id="ARBA00022441"/>
    </source>
</evidence>
<dbReference type="InterPro" id="IPR051746">
    <property type="entry name" value="Kelch_domain_containing_8"/>
</dbReference>
<protein>
    <recommendedName>
        <fullName evidence="5">Galactose oxidase</fullName>
    </recommendedName>
</protein>
<dbReference type="Gene3D" id="2.120.10.80">
    <property type="entry name" value="Kelch-type beta propeller"/>
    <property type="match status" value="1"/>
</dbReference>
<dbReference type="PANTHER" id="PTHR46260">
    <property type="entry name" value="RING-TYPE DOMAIN-CONTAINING PROTEIN"/>
    <property type="match status" value="1"/>
</dbReference>
<dbReference type="PANTHER" id="PTHR46260:SF3">
    <property type="entry name" value="RING-TYPE DOMAIN-CONTAINING PROTEIN"/>
    <property type="match status" value="1"/>
</dbReference>
<keyword evidence="1" id="KW-0880">Kelch repeat</keyword>
<accession>A0A432Y4N8</accession>
<comment type="caution">
    <text evidence="3">The sequence shown here is derived from an EMBL/GenBank/DDBJ whole genome shotgun (WGS) entry which is preliminary data.</text>
</comment>
<organism evidence="3 4">
    <name type="scientific">Pseudidiomarina homiensis</name>
    <dbReference type="NCBI Taxonomy" id="364198"/>
    <lineage>
        <taxon>Bacteria</taxon>
        <taxon>Pseudomonadati</taxon>
        <taxon>Pseudomonadota</taxon>
        <taxon>Gammaproteobacteria</taxon>
        <taxon>Alteromonadales</taxon>
        <taxon>Idiomarinaceae</taxon>
        <taxon>Pseudidiomarina</taxon>
    </lineage>
</organism>
<evidence type="ECO:0000313" key="4">
    <source>
        <dbReference type="Proteomes" id="UP000287649"/>
    </source>
</evidence>
<reference evidence="4" key="1">
    <citation type="journal article" date="2018" name="Front. Microbiol.">
        <title>Genome-Based Analysis Reveals the Taxonomy and Diversity of the Family Idiomarinaceae.</title>
        <authorList>
            <person name="Liu Y."/>
            <person name="Lai Q."/>
            <person name="Shao Z."/>
        </authorList>
    </citation>
    <scope>NUCLEOTIDE SEQUENCE [LARGE SCALE GENOMIC DNA]</scope>
    <source>
        <strain evidence="4">PO-M2</strain>
    </source>
</reference>
<evidence type="ECO:0008006" key="5">
    <source>
        <dbReference type="Google" id="ProtNLM"/>
    </source>
</evidence>
<name>A0A432Y4N8_9GAMM</name>
<dbReference type="AlphaFoldDB" id="A0A432Y4N8"/>
<dbReference type="Proteomes" id="UP000287649">
    <property type="component" value="Unassembled WGS sequence"/>
</dbReference>
<evidence type="ECO:0000313" key="3">
    <source>
        <dbReference type="EMBL" id="RUO55930.1"/>
    </source>
</evidence>
<dbReference type="Pfam" id="PF24681">
    <property type="entry name" value="Kelch_KLHDC2_KLHL20_DRC7"/>
    <property type="match status" value="1"/>
</dbReference>
<proteinExistence type="predicted"/>
<sequence>MAKCKQPGIDLQLFVYNFSFTTERPVRNLKQLMESHTNQRGCTMFAAALSFKRLFAVALTLVVAGCASAPEAPAPKAESFTLKHARFGHTAVADDEAIYVFGGTNERGFIGNIERIDPVTKTSTVLPVRIMPRRYASAVWDGGELIYIFGGDGFQQGNYHVEPTIEIFNTRTRKVSRTKMHLPRRLNSAARLGEQIYVVGGSTFDADSGFRTSPLVTAYNFNNEQLNRLADLPDARDTQVFAVGE</sequence>
<keyword evidence="4" id="KW-1185">Reference proteome</keyword>
<dbReference type="EMBL" id="PIPX01000001">
    <property type="protein sequence ID" value="RUO55930.1"/>
    <property type="molecule type" value="Genomic_DNA"/>
</dbReference>
<dbReference type="SUPFAM" id="SSF117281">
    <property type="entry name" value="Kelch motif"/>
    <property type="match status" value="1"/>
</dbReference>
<dbReference type="InterPro" id="IPR015915">
    <property type="entry name" value="Kelch-typ_b-propeller"/>
</dbReference>